<feature type="transmembrane region" description="Helical" evidence="1">
    <location>
        <begin position="7"/>
        <end position="27"/>
    </location>
</feature>
<feature type="transmembrane region" description="Helical" evidence="1">
    <location>
        <begin position="39"/>
        <end position="61"/>
    </location>
</feature>
<accession>A0ABV1H5W9</accession>
<evidence type="ECO:0000313" key="2">
    <source>
        <dbReference type="EMBL" id="MEQ2555090.1"/>
    </source>
</evidence>
<sequence>MSKKAKLLTGVLSVAAVLLVAFAYYYVVLPPINIHAPGFWIFVIVLAAVFTGVVGLCSMTMTEYYKEWAGRQWKQSKPEFKSKKAERFFYLCAVLTAALVVIFLIGGLLSSEIVNASAYQKLLNVETRSFTDDIHEVSYDQIPVLDKDSATTIGNRVMGTMVDMVSQFEVSDMYTQINYQNKPVRVTPLQYGSLIKWFTNHSDGIPAYIRIDMTTQEAECVRLEQKIRYSMSDHFGRNIYRHLRFAYPTYMFDDISFEIDESGTPYWICPVKKYNIGLFGGVTIGRVVLCNAVTGEMTDYAVEDVPQWVDRVYSADMLISLYDYHGTLKHGYFNSVLSQKDCLVTTDGYNYIALDDDVWVYTGITSVGQDKSNVGFVLMNQRTMETRYYVISGAEENSAMSSAEGKVQHLGYKATFPLLINVGGQPTYFMALKDSSGLVKSYAMLNIEKYQTVAIGDSVNECEKNYRQLMVDSGIVDEAESEMKKESRQITGRIEKMVQTVLDGNSHFYILLEGQSRIFDVPLSDNADIVRYNTGDTVTFSYHENESLNEVTKVEAAQQTVQ</sequence>
<feature type="transmembrane region" description="Helical" evidence="1">
    <location>
        <begin position="88"/>
        <end position="109"/>
    </location>
</feature>
<proteinExistence type="predicted"/>
<keyword evidence="1" id="KW-1133">Transmembrane helix</keyword>
<organism evidence="2 3">
    <name type="scientific">Lachnospira intestinalis</name>
    <dbReference type="NCBI Taxonomy" id="3133158"/>
    <lineage>
        <taxon>Bacteria</taxon>
        <taxon>Bacillati</taxon>
        <taxon>Bacillota</taxon>
        <taxon>Clostridia</taxon>
        <taxon>Lachnospirales</taxon>
        <taxon>Lachnospiraceae</taxon>
        <taxon>Lachnospira</taxon>
    </lineage>
</organism>
<keyword evidence="1" id="KW-0812">Transmembrane</keyword>
<gene>
    <name evidence="2" type="ORF">WMO37_08745</name>
</gene>
<dbReference type="Proteomes" id="UP001546774">
    <property type="component" value="Unassembled WGS sequence"/>
</dbReference>
<keyword evidence="3" id="KW-1185">Reference proteome</keyword>
<evidence type="ECO:0000313" key="3">
    <source>
        <dbReference type="Proteomes" id="UP001546774"/>
    </source>
</evidence>
<comment type="caution">
    <text evidence="2">The sequence shown here is derived from an EMBL/GenBank/DDBJ whole genome shotgun (WGS) entry which is preliminary data.</text>
</comment>
<reference evidence="2" key="1">
    <citation type="submission" date="2024-03" db="EMBL/GenBank/DDBJ databases">
        <title>Human intestinal bacterial collection.</title>
        <authorList>
            <person name="Pauvert C."/>
            <person name="Hitch T.C.A."/>
            <person name="Clavel T."/>
        </authorList>
    </citation>
    <scope>NUCLEOTIDE SEQUENCE [LARGE SCALE GENOMIC DNA]</scope>
    <source>
        <strain evidence="2">CLA-AA-H89B</strain>
    </source>
</reference>
<keyword evidence="1" id="KW-0472">Membrane</keyword>
<dbReference type="EMBL" id="JBBMFS010000006">
    <property type="protein sequence ID" value="MEQ2555090.1"/>
    <property type="molecule type" value="Genomic_DNA"/>
</dbReference>
<name>A0ABV1H5W9_9FIRM</name>
<evidence type="ECO:0000256" key="1">
    <source>
        <dbReference type="SAM" id="Phobius"/>
    </source>
</evidence>
<protein>
    <submittedName>
        <fullName evidence="2">CvpA family protein</fullName>
    </submittedName>
</protein>